<dbReference type="EMBL" id="GGEC01075982">
    <property type="protein sequence ID" value="MBX56466.1"/>
    <property type="molecule type" value="Transcribed_RNA"/>
</dbReference>
<name>A0A2P2PNW8_RHIMU</name>
<reference evidence="1" key="1">
    <citation type="submission" date="2018-02" db="EMBL/GenBank/DDBJ databases">
        <title>Rhizophora mucronata_Transcriptome.</title>
        <authorList>
            <person name="Meera S.P."/>
            <person name="Sreeshan A."/>
            <person name="Augustine A."/>
        </authorList>
    </citation>
    <scope>NUCLEOTIDE SEQUENCE</scope>
    <source>
        <tissue evidence="1">Leaf</tissue>
    </source>
</reference>
<organism evidence="1">
    <name type="scientific">Rhizophora mucronata</name>
    <name type="common">Asiatic mangrove</name>
    <dbReference type="NCBI Taxonomy" id="61149"/>
    <lineage>
        <taxon>Eukaryota</taxon>
        <taxon>Viridiplantae</taxon>
        <taxon>Streptophyta</taxon>
        <taxon>Embryophyta</taxon>
        <taxon>Tracheophyta</taxon>
        <taxon>Spermatophyta</taxon>
        <taxon>Magnoliopsida</taxon>
        <taxon>eudicotyledons</taxon>
        <taxon>Gunneridae</taxon>
        <taxon>Pentapetalae</taxon>
        <taxon>rosids</taxon>
        <taxon>fabids</taxon>
        <taxon>Malpighiales</taxon>
        <taxon>Rhizophoraceae</taxon>
        <taxon>Rhizophora</taxon>
    </lineage>
</organism>
<accession>A0A2P2PNW8</accession>
<sequence>MSNFGRLWIYLRTVKGYLSKPQETLLTCDRRQ</sequence>
<proteinExistence type="predicted"/>
<dbReference type="AlphaFoldDB" id="A0A2P2PNW8"/>
<evidence type="ECO:0000313" key="1">
    <source>
        <dbReference type="EMBL" id="MBX56466.1"/>
    </source>
</evidence>
<protein>
    <submittedName>
        <fullName evidence="1">Uncharacterized protein</fullName>
    </submittedName>
</protein>